<accession>U4LNQ7</accession>
<reference evidence="3 4" key="1">
    <citation type="journal article" date="2013" name="PLoS Genet.">
        <title>The genome and development-dependent transcriptomes of Pyronema confluens: a window into fungal evolution.</title>
        <authorList>
            <person name="Traeger S."/>
            <person name="Altegoer F."/>
            <person name="Freitag M."/>
            <person name="Gabaldon T."/>
            <person name="Kempken F."/>
            <person name="Kumar A."/>
            <person name="Marcet-Houben M."/>
            <person name="Poggeler S."/>
            <person name="Stajich J.E."/>
            <person name="Nowrousian M."/>
        </authorList>
    </citation>
    <scope>NUCLEOTIDE SEQUENCE [LARGE SCALE GENOMIC DNA]</scope>
    <source>
        <strain evidence="4">CBS 100304</strain>
        <tissue evidence="3">Vegetative mycelium</tissue>
    </source>
</reference>
<evidence type="ECO:0000313" key="3">
    <source>
        <dbReference type="EMBL" id="CCX16209.1"/>
    </source>
</evidence>
<dbReference type="GO" id="GO:0006511">
    <property type="term" value="P:ubiquitin-dependent protein catabolic process"/>
    <property type="evidence" value="ECO:0007669"/>
    <property type="project" value="TreeGrafter"/>
</dbReference>
<evidence type="ECO:0000256" key="1">
    <source>
        <dbReference type="ARBA" id="ARBA00022490"/>
    </source>
</evidence>
<protein>
    <submittedName>
        <fullName evidence="3">Similar to COP9 signalosome complex subunit 3 acc. no. A6H7B5</fullName>
    </submittedName>
</protein>
<evidence type="ECO:0000259" key="2">
    <source>
        <dbReference type="Pfam" id="PF22788"/>
    </source>
</evidence>
<dbReference type="Pfam" id="PF22788">
    <property type="entry name" value="COP9_hel_rpt"/>
    <property type="match status" value="1"/>
</dbReference>
<organism evidence="3 4">
    <name type="scientific">Pyronema omphalodes (strain CBS 100304)</name>
    <name type="common">Pyronema confluens</name>
    <dbReference type="NCBI Taxonomy" id="1076935"/>
    <lineage>
        <taxon>Eukaryota</taxon>
        <taxon>Fungi</taxon>
        <taxon>Dikarya</taxon>
        <taxon>Ascomycota</taxon>
        <taxon>Pezizomycotina</taxon>
        <taxon>Pezizomycetes</taxon>
        <taxon>Pezizales</taxon>
        <taxon>Pyronemataceae</taxon>
        <taxon>Pyronema</taxon>
    </lineage>
</organism>
<dbReference type="PANTHER" id="PTHR10758:SF1">
    <property type="entry name" value="COP9 SIGNALOSOME COMPLEX SUBUNIT 3"/>
    <property type="match status" value="1"/>
</dbReference>
<dbReference type="Proteomes" id="UP000018144">
    <property type="component" value="Unassembled WGS sequence"/>
</dbReference>
<keyword evidence="4" id="KW-1185">Reference proteome</keyword>
<dbReference type="InterPro" id="IPR055089">
    <property type="entry name" value="COP9_N"/>
</dbReference>
<keyword evidence="1" id="KW-0963">Cytoplasm</keyword>
<sequence length="456" mass="51245">MEKIVETFASYPSERDLSEDQLRQQSNLILVNYIYPVPASQLAKNLSDGRSLLDVLNPEFNTLPYVFVLLMELYDTRQINYCQKEFRRLVESFCQYAEGTSRSIIAVKPLKKALLRTDSSLFSFMHTIFTRICLKAKCYRDAIQVLDIDIFDSPPSRSAKDADLRGFELLSHEVMEYYLYGAQLYMGVKNWRRAQDFLSQVIAFPGNACSAIQVEAYKKYILVGLILDGKIHLLPKCVSPSTARGLKSLAKPYEAFATAFKNADTENFRQEITLTRDVFWQEQNTGLAGQCIRAFQHMQIIALKETYVTLGVSDIARQDFNAEGTAGGMGDVERIILGMIERGEIDASLSQPTPGSADPQTTVQFDSEGVDEAHSLEALEQQIKRIVSLNNQVKAMDKKLTLTHEYQTYRANSATGGLRVPGKGHPMDVEMLDMGYGGGGWGDDDVDETVMDYDEV</sequence>
<dbReference type="InterPro" id="IPR050756">
    <property type="entry name" value="CSN3"/>
</dbReference>
<dbReference type="OMA" id="NHYHDLV"/>
<dbReference type="PANTHER" id="PTHR10758">
    <property type="entry name" value="26S PROTEASOME NON-ATPASE REGULATORY SUBUNIT 3/COP9 SIGNALOSOME COMPLEX SUBUNIT 3"/>
    <property type="match status" value="1"/>
</dbReference>
<name>U4LNQ7_PYROM</name>
<dbReference type="GO" id="GO:0008180">
    <property type="term" value="C:COP9 signalosome"/>
    <property type="evidence" value="ECO:0007669"/>
    <property type="project" value="TreeGrafter"/>
</dbReference>
<gene>
    <name evidence="3" type="ORF">PCON_02805</name>
</gene>
<dbReference type="OrthoDB" id="29061at2759"/>
<feature type="domain" description="COP9 signalosome complex subunit 3 N-terminal helical repeats" evidence="2">
    <location>
        <begin position="68"/>
        <end position="240"/>
    </location>
</feature>
<proteinExistence type="predicted"/>
<dbReference type="EMBL" id="HF936373">
    <property type="protein sequence ID" value="CCX16209.1"/>
    <property type="molecule type" value="Genomic_DNA"/>
</dbReference>
<dbReference type="AlphaFoldDB" id="U4LNQ7"/>
<dbReference type="STRING" id="1076935.U4LNQ7"/>
<dbReference type="eggNOG" id="KOG2582">
    <property type="taxonomic scope" value="Eukaryota"/>
</dbReference>
<evidence type="ECO:0000313" key="4">
    <source>
        <dbReference type="Proteomes" id="UP000018144"/>
    </source>
</evidence>